<protein>
    <submittedName>
        <fullName evidence="2">p-loop containing nucleoside triphosphate hydrolase protein</fullName>
    </submittedName>
</protein>
<comment type="caution">
    <text evidence="2">The sequence shown here is derived from an EMBL/GenBank/DDBJ whole genome shotgun (WGS) entry which is preliminary data.</text>
</comment>
<dbReference type="SUPFAM" id="SSF52540">
    <property type="entry name" value="P-loop containing nucleoside triphosphate hydrolases"/>
    <property type="match status" value="1"/>
</dbReference>
<proteinExistence type="predicted"/>
<dbReference type="PANTHER" id="PTHR13308:SF40">
    <property type="entry name" value="NEDD4-BINDING PROTEIN 2-LIKE 1"/>
    <property type="match status" value="1"/>
</dbReference>
<name>A0A1Y2DIC5_9FUNG</name>
<dbReference type="EMBL" id="MCOG01000065">
    <property type="protein sequence ID" value="ORY58977.1"/>
    <property type="molecule type" value="Genomic_DNA"/>
</dbReference>
<gene>
    <name evidence="2" type="ORF">LY90DRAFT_701480</name>
</gene>
<feature type="compositionally biased region" description="Gly residues" evidence="1">
    <location>
        <begin position="168"/>
        <end position="203"/>
    </location>
</feature>
<keyword evidence="3" id="KW-1185">Reference proteome</keyword>
<dbReference type="GO" id="GO:0016787">
    <property type="term" value="F:hydrolase activity"/>
    <property type="evidence" value="ECO:0007669"/>
    <property type="project" value="UniProtKB-KW"/>
</dbReference>
<dbReference type="Gene3D" id="3.40.50.300">
    <property type="entry name" value="P-loop containing nucleotide triphosphate hydrolases"/>
    <property type="match status" value="1"/>
</dbReference>
<dbReference type="Pfam" id="PF13671">
    <property type="entry name" value="AAA_33"/>
    <property type="match status" value="1"/>
</dbReference>
<sequence>MAEAKNNEKLFYILRGLPGSGKTTLAKSINSSHDNKGVILSSDDYFMVDGKYVYDPSKISEAHASNQQKCREKCQEGVSPIIIDNTNVRRWEAKVYVEMAQEFGYKIEIREPDTAWWKNGDVEQLAGKTLHGVPVDKIQGMLEKWENDFTVESILNSEPPSRNSHGFSRGGGRGNGRGFSRGSSRGNGRGFSRGGSGRGNGRGNGRDNGRGGFSGGDRGQDGSNRGNSDFRGRGNGRGGSFRGGNNFRGNNFRGNGNNFRGNSFRGNGFRGNPRGNNFRGRGNGRGNFNGENNNNEN</sequence>
<feature type="region of interest" description="Disordered" evidence="1">
    <location>
        <begin position="155"/>
        <end position="297"/>
    </location>
</feature>
<evidence type="ECO:0000256" key="1">
    <source>
        <dbReference type="SAM" id="MobiDB-lite"/>
    </source>
</evidence>
<reference evidence="2 3" key="1">
    <citation type="submission" date="2016-08" db="EMBL/GenBank/DDBJ databases">
        <title>A Parts List for Fungal Cellulosomes Revealed by Comparative Genomics.</title>
        <authorList>
            <consortium name="DOE Joint Genome Institute"/>
            <person name="Haitjema C.H."/>
            <person name="Gilmore S.P."/>
            <person name="Henske J.K."/>
            <person name="Solomon K.V."/>
            <person name="De Groot R."/>
            <person name="Kuo A."/>
            <person name="Mondo S.J."/>
            <person name="Salamov A.A."/>
            <person name="Labutti K."/>
            <person name="Zhao Z."/>
            <person name="Chiniquy J."/>
            <person name="Barry K."/>
            <person name="Brewer H.M."/>
            <person name="Purvine S.O."/>
            <person name="Wright A.T."/>
            <person name="Boxma B."/>
            <person name="Van Alen T."/>
            <person name="Hackstein J.H."/>
            <person name="Baker S.E."/>
            <person name="Grigoriev I.V."/>
            <person name="O'Malley M.A."/>
        </authorList>
    </citation>
    <scope>NUCLEOTIDE SEQUENCE [LARGE SCALE GENOMIC DNA]</scope>
    <source>
        <strain evidence="2 3">G1</strain>
    </source>
</reference>
<feature type="compositionally biased region" description="Gly residues" evidence="1">
    <location>
        <begin position="233"/>
        <end position="242"/>
    </location>
</feature>
<accession>A0A1Y2DIC5</accession>
<organism evidence="2 3">
    <name type="scientific">Neocallimastix californiae</name>
    <dbReference type="NCBI Taxonomy" id="1754190"/>
    <lineage>
        <taxon>Eukaryota</taxon>
        <taxon>Fungi</taxon>
        <taxon>Fungi incertae sedis</taxon>
        <taxon>Chytridiomycota</taxon>
        <taxon>Chytridiomycota incertae sedis</taxon>
        <taxon>Neocallimastigomycetes</taxon>
        <taxon>Neocallimastigales</taxon>
        <taxon>Neocallimastigaceae</taxon>
        <taxon>Neocallimastix</taxon>
    </lineage>
</organism>
<dbReference type="Proteomes" id="UP000193920">
    <property type="component" value="Unassembled WGS sequence"/>
</dbReference>
<dbReference type="OrthoDB" id="3231855at2759"/>
<evidence type="ECO:0000313" key="2">
    <source>
        <dbReference type="EMBL" id="ORY58977.1"/>
    </source>
</evidence>
<feature type="compositionally biased region" description="Low complexity" evidence="1">
    <location>
        <begin position="243"/>
        <end position="280"/>
    </location>
</feature>
<dbReference type="STRING" id="1754190.A0A1Y2DIC5"/>
<feature type="compositionally biased region" description="Low complexity" evidence="1">
    <location>
        <begin position="288"/>
        <end position="297"/>
    </location>
</feature>
<evidence type="ECO:0000313" key="3">
    <source>
        <dbReference type="Proteomes" id="UP000193920"/>
    </source>
</evidence>
<dbReference type="InterPro" id="IPR026302">
    <property type="entry name" value="NEDD4-bd_p2"/>
</dbReference>
<dbReference type="AlphaFoldDB" id="A0A1Y2DIC5"/>
<dbReference type="PANTHER" id="PTHR13308">
    <property type="entry name" value="NEDD4-BINDING PROTEIN 2-LIKE 1"/>
    <property type="match status" value="1"/>
</dbReference>
<keyword evidence="2" id="KW-0378">Hydrolase</keyword>
<dbReference type="InterPro" id="IPR027417">
    <property type="entry name" value="P-loop_NTPase"/>
</dbReference>